<evidence type="ECO:0000256" key="5">
    <source>
        <dbReference type="ARBA" id="ARBA00023136"/>
    </source>
</evidence>
<dbReference type="RefSeq" id="XP_009496362.1">
    <property type="nucleotide sequence ID" value="XM_009498087.1"/>
</dbReference>
<feature type="transmembrane region" description="Helical" evidence="7">
    <location>
        <begin position="304"/>
        <end position="325"/>
    </location>
</feature>
<evidence type="ECO:0000256" key="6">
    <source>
        <dbReference type="ARBA" id="ARBA00023180"/>
    </source>
</evidence>
<evidence type="ECO:0000313" key="9">
    <source>
        <dbReference type="EMBL" id="KCV68791.1"/>
    </source>
</evidence>
<feature type="transmembrane region" description="Helical" evidence="7">
    <location>
        <begin position="48"/>
        <end position="69"/>
    </location>
</feature>
<feature type="transmembrane region" description="Helical" evidence="7">
    <location>
        <begin position="405"/>
        <end position="435"/>
    </location>
</feature>
<feature type="region of interest" description="Disordered" evidence="8">
    <location>
        <begin position="1"/>
        <end position="31"/>
    </location>
</feature>
<dbReference type="GeneID" id="20528935"/>
<evidence type="ECO:0000256" key="2">
    <source>
        <dbReference type="ARBA" id="ARBA00007168"/>
    </source>
</evidence>
<dbReference type="AlphaFoldDB" id="A0A058Z3S6"/>
<proteinExistence type="inferred from homology"/>
<name>A0A058Z3S6_FONAL</name>
<evidence type="ECO:0000256" key="1">
    <source>
        <dbReference type="ARBA" id="ARBA00004141"/>
    </source>
</evidence>
<comment type="subcellular location">
    <subcellularLocation>
        <location evidence="7">Cell membrane</location>
        <topology evidence="7">Multi-pass membrane protein</topology>
    </subcellularLocation>
    <subcellularLocation>
        <location evidence="1">Membrane</location>
        <topology evidence="1">Multi-pass membrane protein</topology>
    </subcellularLocation>
</comment>
<dbReference type="EMBL" id="KB932207">
    <property type="protein sequence ID" value="KCV68791.1"/>
    <property type="molecule type" value="Genomic_DNA"/>
</dbReference>
<keyword evidence="4 7" id="KW-1133">Transmembrane helix</keyword>
<feature type="transmembrane region" description="Helical" evidence="7">
    <location>
        <begin position="252"/>
        <end position="274"/>
    </location>
</feature>
<feature type="transmembrane region" description="Helical" evidence="7">
    <location>
        <begin position="564"/>
        <end position="589"/>
    </location>
</feature>
<dbReference type="GO" id="GO:0005886">
    <property type="term" value="C:plasma membrane"/>
    <property type="evidence" value="ECO:0007669"/>
    <property type="project" value="UniProtKB-SubCell"/>
</dbReference>
<dbReference type="OMA" id="SQRKCRD"/>
<dbReference type="Pfam" id="PF04515">
    <property type="entry name" value="Choline_transpo"/>
    <property type="match status" value="1"/>
</dbReference>
<dbReference type="InterPro" id="IPR007603">
    <property type="entry name" value="Choline_transptr-like"/>
</dbReference>
<feature type="transmembrane region" description="Helical" evidence="7">
    <location>
        <begin position="225"/>
        <end position="245"/>
    </location>
</feature>
<evidence type="ECO:0000256" key="8">
    <source>
        <dbReference type="SAM" id="MobiDB-lite"/>
    </source>
</evidence>
<evidence type="ECO:0000313" key="10">
    <source>
        <dbReference type="Proteomes" id="UP000030693"/>
    </source>
</evidence>
<reference evidence="9" key="1">
    <citation type="submission" date="2013-04" db="EMBL/GenBank/DDBJ databases">
        <title>The Genome Sequence of Fonticula alba ATCC 38817.</title>
        <authorList>
            <consortium name="The Broad Institute Genomics Platform"/>
            <person name="Russ C."/>
            <person name="Cuomo C."/>
            <person name="Burger G."/>
            <person name="Gray M.W."/>
            <person name="Holland P.W.H."/>
            <person name="King N."/>
            <person name="Lang F.B.F."/>
            <person name="Roger A.J."/>
            <person name="Ruiz-Trillo I."/>
            <person name="Brown M."/>
            <person name="Walker B."/>
            <person name="Young S."/>
            <person name="Zeng Q."/>
            <person name="Gargeya S."/>
            <person name="Fitzgerald M."/>
            <person name="Haas B."/>
            <person name="Abouelleil A."/>
            <person name="Allen A.W."/>
            <person name="Alvarado L."/>
            <person name="Arachchi H.M."/>
            <person name="Berlin A.M."/>
            <person name="Chapman S.B."/>
            <person name="Gainer-Dewar J."/>
            <person name="Goldberg J."/>
            <person name="Griggs A."/>
            <person name="Gujja S."/>
            <person name="Hansen M."/>
            <person name="Howarth C."/>
            <person name="Imamovic A."/>
            <person name="Ireland A."/>
            <person name="Larimer J."/>
            <person name="McCowan C."/>
            <person name="Murphy C."/>
            <person name="Pearson M."/>
            <person name="Poon T.W."/>
            <person name="Priest M."/>
            <person name="Roberts A."/>
            <person name="Saif S."/>
            <person name="Shea T."/>
            <person name="Sisk P."/>
            <person name="Sykes S."/>
            <person name="Wortman J."/>
            <person name="Nusbaum C."/>
            <person name="Birren B."/>
        </authorList>
    </citation>
    <scope>NUCLEOTIDE SEQUENCE [LARGE SCALE GENOMIC DNA]</scope>
    <source>
        <strain evidence="9">ATCC 38817</strain>
    </source>
</reference>
<dbReference type="PANTHER" id="PTHR12385:SF14">
    <property type="entry name" value="CHOLINE TRANSPORTER-LIKE 2"/>
    <property type="match status" value="1"/>
</dbReference>
<keyword evidence="6" id="KW-0325">Glycoprotein</keyword>
<comment type="similarity">
    <text evidence="2 7">Belongs to the CTL (choline transporter-like) family.</text>
</comment>
<feature type="transmembrane region" description="Helical" evidence="7">
    <location>
        <begin position="346"/>
        <end position="369"/>
    </location>
</feature>
<dbReference type="eggNOG" id="KOG1362">
    <property type="taxonomic scope" value="Eukaryota"/>
</dbReference>
<organism evidence="9">
    <name type="scientific">Fonticula alba</name>
    <name type="common">Slime mold</name>
    <dbReference type="NCBI Taxonomy" id="691883"/>
    <lineage>
        <taxon>Eukaryota</taxon>
        <taxon>Rotosphaerida</taxon>
        <taxon>Fonticulaceae</taxon>
        <taxon>Fonticula</taxon>
    </lineage>
</organism>
<gene>
    <name evidence="9" type="ORF">H696_04210</name>
</gene>
<sequence>MGKKKSKSSSKGDAMEMKQMDAGESVPPPPSYSGVSTAPIHKRRCRDVFWGLLFILYWAGMAVLGYFAYKHGDPNRLIYGIDYEGNVCGNVDTFTGVDNTARPFLQYLELPSPTLRGQGICVERCPIESMIFENNYSSSPSDAVCLYNTTVTTGSEVVQGVSDGFCLPYVVKSSPFLNRCLPFLDEAGDAVLNSTIVKGAHNSVIAWLNERGVSLAINHDLYATIPYVAAVVALSLVLSWIWLLLIQLLSGFVAWMSIISVIGAVCLSTAYFWFNYLRLRDGLPVMNAVFLYGLDTFVYNEHTFLALTIISSALLVILLLSLLFLARRINLAIAIIRVAAKAVSHLPHLVILPLFEFLGLIFVAGYYVFVCVYLSSSGEVNSIDIGFGDYQYTFESNYLMSYLQIYAAFGALWGWAFVMAASDTSIAGAIATWYWTRDKKKLPKMILLRSVYRTFRYHFGSLALGSMLIALVQLIRYLLSRFHKQARRTSEAGGAPVRALTSCIFRVLQCLLWCFERFLRLLNRNAYIIIATTGCGYCKAASSAFNLIVRNALSLIVVTKIGDYLLFLVTISVPTACAFLGNFLILKYAPDPTYWVYPVLVIIFLTFGVTYLFVNVMSMTVSTIFVCFCEDVERNDGSPERPYYMIKRLRRFVS</sequence>
<dbReference type="PANTHER" id="PTHR12385">
    <property type="entry name" value="CHOLINE TRANSPORTER-LIKE (SLC FAMILY 44)"/>
    <property type="match status" value="1"/>
</dbReference>
<comment type="function">
    <text evidence="7">Choline transporter.</text>
</comment>
<keyword evidence="5 7" id="KW-0472">Membrane</keyword>
<feature type="transmembrane region" description="Helical" evidence="7">
    <location>
        <begin position="595"/>
        <end position="614"/>
    </location>
</feature>
<protein>
    <recommendedName>
        <fullName evidence="7">Choline transporter-like protein</fullName>
    </recommendedName>
</protein>
<evidence type="ECO:0000256" key="4">
    <source>
        <dbReference type="ARBA" id="ARBA00022989"/>
    </source>
</evidence>
<keyword evidence="10" id="KW-1185">Reference proteome</keyword>
<dbReference type="Proteomes" id="UP000030693">
    <property type="component" value="Unassembled WGS sequence"/>
</dbReference>
<evidence type="ECO:0000256" key="7">
    <source>
        <dbReference type="RuleBase" id="RU368066"/>
    </source>
</evidence>
<dbReference type="GO" id="GO:0022857">
    <property type="term" value="F:transmembrane transporter activity"/>
    <property type="evidence" value="ECO:0007669"/>
    <property type="project" value="UniProtKB-UniRule"/>
</dbReference>
<feature type="transmembrane region" description="Helical" evidence="7">
    <location>
        <begin position="455"/>
        <end position="475"/>
    </location>
</feature>
<evidence type="ECO:0000256" key="3">
    <source>
        <dbReference type="ARBA" id="ARBA00022692"/>
    </source>
</evidence>
<dbReference type="STRING" id="691883.A0A058Z3S6"/>
<dbReference type="OrthoDB" id="420519at2759"/>
<keyword evidence="3 7" id="KW-0812">Transmembrane</keyword>
<accession>A0A058Z3S6</accession>